<evidence type="ECO:0000313" key="1">
    <source>
        <dbReference type="EMBL" id="PDX57664.1"/>
    </source>
</evidence>
<protein>
    <submittedName>
        <fullName evidence="1">Uncharacterized protein</fullName>
    </submittedName>
</protein>
<gene>
    <name evidence="1" type="ORF">CGS46_14275</name>
</gene>
<accession>A0A2A6Z8I7</accession>
<evidence type="ECO:0000313" key="2">
    <source>
        <dbReference type="Proteomes" id="UP000220752"/>
    </source>
</evidence>
<dbReference type="Proteomes" id="UP000220752">
    <property type="component" value="Unassembled WGS sequence"/>
</dbReference>
<organism evidence="1 2">
    <name type="scientific">Faecalibacterium langellae</name>
    <dbReference type="NCBI Taxonomy" id="3435293"/>
    <lineage>
        <taxon>Bacteria</taxon>
        <taxon>Bacillati</taxon>
        <taxon>Bacillota</taxon>
        <taxon>Clostridia</taxon>
        <taxon>Eubacteriales</taxon>
        <taxon>Oscillospiraceae</taxon>
        <taxon>Faecalibacterium</taxon>
    </lineage>
</organism>
<proteinExistence type="predicted"/>
<name>A0A2A6Z8I7_9FIRM</name>
<comment type="caution">
    <text evidence="1">The sequence shown here is derived from an EMBL/GenBank/DDBJ whole genome shotgun (WGS) entry which is preliminary data.</text>
</comment>
<dbReference type="AlphaFoldDB" id="A0A2A6Z8I7"/>
<keyword evidence="2" id="KW-1185">Reference proteome</keyword>
<reference evidence="1 2" key="1">
    <citation type="journal article" date="2017" name="Front. Microbiol.">
        <title>New Insights into the Diversity of the Genus Faecalibacterium.</title>
        <authorList>
            <person name="Benevides L."/>
            <person name="Burman S."/>
            <person name="Martin R."/>
            <person name="Robert V."/>
            <person name="Thomas M."/>
            <person name="Miquel S."/>
            <person name="Chain F."/>
            <person name="Sokol H."/>
            <person name="Bermudez-Humaran L.G."/>
            <person name="Morrison M."/>
            <person name="Langella P."/>
            <person name="Azevedo V.A."/>
            <person name="Chatel J.M."/>
            <person name="Soares S."/>
        </authorList>
    </citation>
    <scope>NUCLEOTIDE SEQUENCE [LARGE SCALE GENOMIC DNA]</scope>
    <source>
        <strain evidence="2">CNCM I-4540</strain>
    </source>
</reference>
<dbReference type="EMBL" id="NMTQ01000037">
    <property type="protein sequence ID" value="PDX57664.1"/>
    <property type="molecule type" value="Genomic_DNA"/>
</dbReference>
<sequence length="84" mass="10063">MDKDFMLNYFNKAVQTEWEELLKTPRYQPAASKRDAIEREFFRMLNDEQKRKYLDLESAVILAECDIAEAMYMKGAADREMMIR</sequence>